<feature type="domain" description="DUF4351" evidence="1">
    <location>
        <begin position="46"/>
        <end position="98"/>
    </location>
</feature>
<sequence>MFTQVVEHAVSTQERIGIDAVLGDLNDLLEMRDMLSARIKEWQDQIKVETLAELLSKLPRRRFGDLPPDTTKRIRSAKAEELDEWLDRVLDAASIADVFDNKQTN</sequence>
<dbReference type="OrthoDB" id="932587at2"/>
<dbReference type="EMBL" id="BJYZ01000048">
    <property type="protein sequence ID" value="GEO42695.1"/>
    <property type="molecule type" value="Genomic_DNA"/>
</dbReference>
<evidence type="ECO:0000259" key="1">
    <source>
        <dbReference type="Pfam" id="PF14261"/>
    </source>
</evidence>
<reference evidence="2 3" key="1">
    <citation type="submission" date="2019-07" db="EMBL/GenBank/DDBJ databases">
        <title>Whole genome shotgun sequence of Skermanella aerolata NBRC 106429.</title>
        <authorList>
            <person name="Hosoyama A."/>
            <person name="Uohara A."/>
            <person name="Ohji S."/>
            <person name="Ichikawa N."/>
        </authorList>
    </citation>
    <scope>NUCLEOTIDE SEQUENCE [LARGE SCALE GENOMIC DNA]</scope>
    <source>
        <strain evidence="2 3">NBRC 106429</strain>
    </source>
</reference>
<dbReference type="Pfam" id="PF14261">
    <property type="entry name" value="DUF4351"/>
    <property type="match status" value="1"/>
</dbReference>
<proteinExistence type="predicted"/>
<dbReference type="Proteomes" id="UP000321523">
    <property type="component" value="Unassembled WGS sequence"/>
</dbReference>
<gene>
    <name evidence="2" type="ORF">SAE02_68430</name>
</gene>
<evidence type="ECO:0000313" key="3">
    <source>
        <dbReference type="Proteomes" id="UP000321523"/>
    </source>
</evidence>
<organism evidence="2 3">
    <name type="scientific">Skermanella aerolata</name>
    <dbReference type="NCBI Taxonomy" id="393310"/>
    <lineage>
        <taxon>Bacteria</taxon>
        <taxon>Pseudomonadati</taxon>
        <taxon>Pseudomonadota</taxon>
        <taxon>Alphaproteobacteria</taxon>
        <taxon>Rhodospirillales</taxon>
        <taxon>Azospirillaceae</taxon>
        <taxon>Skermanella</taxon>
    </lineage>
</organism>
<dbReference type="RefSeq" id="WP_044436150.1">
    <property type="nucleotide sequence ID" value="NZ_BJYZ01000048.1"/>
</dbReference>
<dbReference type="AlphaFoldDB" id="A0A512E1V2"/>
<accession>A0A512E1V2</accession>
<protein>
    <recommendedName>
        <fullName evidence="1">DUF4351 domain-containing protein</fullName>
    </recommendedName>
</protein>
<evidence type="ECO:0000313" key="2">
    <source>
        <dbReference type="EMBL" id="GEO42695.1"/>
    </source>
</evidence>
<dbReference type="InterPro" id="IPR025587">
    <property type="entry name" value="DUF4351"/>
</dbReference>
<name>A0A512E1V2_9PROT</name>
<keyword evidence="3" id="KW-1185">Reference proteome</keyword>
<comment type="caution">
    <text evidence="2">The sequence shown here is derived from an EMBL/GenBank/DDBJ whole genome shotgun (WGS) entry which is preliminary data.</text>
</comment>